<reference evidence="10 11" key="1">
    <citation type="submission" date="2019-02" db="EMBL/GenBank/DDBJ databases">
        <title>Deep-cultivation of Planctomycetes and their phenomic and genomic characterization uncovers novel biology.</title>
        <authorList>
            <person name="Wiegand S."/>
            <person name="Jogler M."/>
            <person name="Boedeker C."/>
            <person name="Pinto D."/>
            <person name="Vollmers J."/>
            <person name="Rivas-Marin E."/>
            <person name="Kohn T."/>
            <person name="Peeters S.H."/>
            <person name="Heuer A."/>
            <person name="Rast P."/>
            <person name="Oberbeckmann S."/>
            <person name="Bunk B."/>
            <person name="Jeske O."/>
            <person name="Meyerdierks A."/>
            <person name="Storesund J.E."/>
            <person name="Kallscheuer N."/>
            <person name="Luecker S."/>
            <person name="Lage O.M."/>
            <person name="Pohl T."/>
            <person name="Merkel B.J."/>
            <person name="Hornburger P."/>
            <person name="Mueller R.-W."/>
            <person name="Bruemmer F."/>
            <person name="Labrenz M."/>
            <person name="Spormann A.M."/>
            <person name="Op den Camp H."/>
            <person name="Overmann J."/>
            <person name="Amann R."/>
            <person name="Jetten M.S.M."/>
            <person name="Mascher T."/>
            <person name="Medema M.H."/>
            <person name="Devos D.P."/>
            <person name="Kaster A.-K."/>
            <person name="Ovreas L."/>
            <person name="Rohde M."/>
            <person name="Galperin M.Y."/>
            <person name="Jogler C."/>
        </authorList>
    </citation>
    <scope>NUCLEOTIDE SEQUENCE [LARGE SCALE GENOMIC DNA]</scope>
    <source>
        <strain evidence="10 11">V22</strain>
    </source>
</reference>
<dbReference type="InterPro" id="IPR000917">
    <property type="entry name" value="Sulfatase_N"/>
</dbReference>
<dbReference type="PANTHER" id="PTHR42693:SF53">
    <property type="entry name" value="ENDO-4-O-SULFATASE"/>
    <property type="match status" value="1"/>
</dbReference>
<evidence type="ECO:0000256" key="7">
    <source>
        <dbReference type="ARBA" id="ARBA00023180"/>
    </source>
</evidence>
<evidence type="ECO:0000256" key="3">
    <source>
        <dbReference type="ARBA" id="ARBA00022723"/>
    </source>
</evidence>
<dbReference type="AlphaFoldDB" id="A0A517T6I5"/>
<keyword evidence="11" id="KW-1185">Reference proteome</keyword>
<dbReference type="CDD" id="cd16026">
    <property type="entry name" value="GALNS_like"/>
    <property type="match status" value="1"/>
</dbReference>
<gene>
    <name evidence="10" type="primary">atsA_15</name>
    <name evidence="10" type="ORF">V22_12160</name>
</gene>
<evidence type="ECO:0000256" key="8">
    <source>
        <dbReference type="SAM" id="SignalP"/>
    </source>
</evidence>
<dbReference type="PANTHER" id="PTHR42693">
    <property type="entry name" value="ARYLSULFATASE FAMILY MEMBER"/>
    <property type="match status" value="1"/>
</dbReference>
<feature type="domain" description="Sulfatase N-terminal" evidence="9">
    <location>
        <begin position="34"/>
        <end position="353"/>
    </location>
</feature>
<dbReference type="EC" id="3.1.6.1" evidence="10"/>
<evidence type="ECO:0000256" key="1">
    <source>
        <dbReference type="ARBA" id="ARBA00001913"/>
    </source>
</evidence>
<dbReference type="OrthoDB" id="9783154at2"/>
<keyword evidence="6" id="KW-0106">Calcium</keyword>
<name>A0A517T6I5_9PLAN</name>
<dbReference type="Proteomes" id="UP000319976">
    <property type="component" value="Chromosome"/>
</dbReference>
<dbReference type="RefSeq" id="WP_145260775.1">
    <property type="nucleotide sequence ID" value="NZ_CP036316.1"/>
</dbReference>
<keyword evidence="3" id="KW-0479">Metal-binding</keyword>
<dbReference type="SUPFAM" id="SSF53649">
    <property type="entry name" value="Alkaline phosphatase-like"/>
    <property type="match status" value="1"/>
</dbReference>
<comment type="cofactor">
    <cofactor evidence="1">
        <name>Ca(2+)</name>
        <dbReference type="ChEBI" id="CHEBI:29108"/>
    </cofactor>
</comment>
<keyword evidence="7" id="KW-0325">Glycoprotein</keyword>
<dbReference type="Gene3D" id="3.40.720.10">
    <property type="entry name" value="Alkaline Phosphatase, subunit A"/>
    <property type="match status" value="1"/>
</dbReference>
<dbReference type="FunFam" id="3.40.720.10:FF:000023">
    <property type="entry name" value="Arylsulfatase A"/>
    <property type="match status" value="1"/>
</dbReference>
<feature type="chain" id="PRO_5021736547" evidence="8">
    <location>
        <begin position="23"/>
        <end position="486"/>
    </location>
</feature>
<accession>A0A517T6I5</accession>
<keyword evidence="5 10" id="KW-0378">Hydrolase</keyword>
<protein>
    <submittedName>
        <fullName evidence="10">Arylsulfatase</fullName>
        <ecNumber evidence="10">3.1.6.1</ecNumber>
    </submittedName>
</protein>
<dbReference type="InterPro" id="IPR050738">
    <property type="entry name" value="Sulfatase"/>
</dbReference>
<dbReference type="Gene3D" id="3.30.1120.10">
    <property type="match status" value="1"/>
</dbReference>
<evidence type="ECO:0000256" key="4">
    <source>
        <dbReference type="ARBA" id="ARBA00022729"/>
    </source>
</evidence>
<organism evidence="10 11">
    <name type="scientific">Calycomorphotria hydatis</name>
    <dbReference type="NCBI Taxonomy" id="2528027"/>
    <lineage>
        <taxon>Bacteria</taxon>
        <taxon>Pseudomonadati</taxon>
        <taxon>Planctomycetota</taxon>
        <taxon>Planctomycetia</taxon>
        <taxon>Planctomycetales</taxon>
        <taxon>Planctomycetaceae</taxon>
        <taxon>Calycomorphotria</taxon>
    </lineage>
</organism>
<dbReference type="KEGG" id="chya:V22_12160"/>
<evidence type="ECO:0000259" key="9">
    <source>
        <dbReference type="Pfam" id="PF00884"/>
    </source>
</evidence>
<dbReference type="Pfam" id="PF14707">
    <property type="entry name" value="Sulfatase_C"/>
    <property type="match status" value="1"/>
</dbReference>
<evidence type="ECO:0000256" key="2">
    <source>
        <dbReference type="ARBA" id="ARBA00008779"/>
    </source>
</evidence>
<dbReference type="InterPro" id="IPR017850">
    <property type="entry name" value="Alkaline_phosphatase_core_sf"/>
</dbReference>
<evidence type="ECO:0000313" key="10">
    <source>
        <dbReference type="EMBL" id="QDT63986.1"/>
    </source>
</evidence>
<keyword evidence="4 8" id="KW-0732">Signal</keyword>
<feature type="signal peptide" evidence="8">
    <location>
        <begin position="1"/>
        <end position="22"/>
    </location>
</feature>
<evidence type="ECO:0000256" key="6">
    <source>
        <dbReference type="ARBA" id="ARBA00022837"/>
    </source>
</evidence>
<dbReference type="EMBL" id="CP036316">
    <property type="protein sequence ID" value="QDT63986.1"/>
    <property type="molecule type" value="Genomic_DNA"/>
</dbReference>
<proteinExistence type="inferred from homology"/>
<sequence precursor="true">MPNNSLKLALLAFAFITTQTTAAKQAHADQAAPPNFVIIFTDDQGYQDVGCFGASDIETPNLDQMAREGMRFTDFYVAQAVCSASRAALMTGCYSKRVSIQGAFGPKNKNGLNPDEITIAEVLKPLGYKTAIYGKWHLGDAEKFLPTNQGFDEYFGLPYSNDMWPYHPNVLHLPMEQRLKRWPKLPLYENTTIVDDEVTPEDQTHLTTWYTEHAVNFIERNKENPFFLYVPHSMPHVPLYVSDKFKGKSDRGLYGDVIMEIDWSVGQILDSLRKNGLEENTFVVFTSDNGPWLSYGNHAGSALPLREGKGTAWDGGQREPCIMWWPGTIPAGSECHEVTSTIDLLPTIAHLAGTEPPSDRIIDGKDITPLIKGEENATSPHEVFYFYWQSGLHAVRSGEWKLHFPHAYRSLKGEPGKDGLPGPYIQRNTDLALFNLSTDVGETTNVADEHPEVVERLKAYAEEARKDLGDALHKRKGENVRPIGVK</sequence>
<comment type="similarity">
    <text evidence="2">Belongs to the sulfatase family.</text>
</comment>
<dbReference type="GO" id="GO:0046872">
    <property type="term" value="F:metal ion binding"/>
    <property type="evidence" value="ECO:0007669"/>
    <property type="project" value="UniProtKB-KW"/>
</dbReference>
<evidence type="ECO:0000256" key="5">
    <source>
        <dbReference type="ARBA" id="ARBA00022801"/>
    </source>
</evidence>
<evidence type="ECO:0000313" key="11">
    <source>
        <dbReference type="Proteomes" id="UP000319976"/>
    </source>
</evidence>
<dbReference type="GO" id="GO:0004065">
    <property type="term" value="F:arylsulfatase activity"/>
    <property type="evidence" value="ECO:0007669"/>
    <property type="project" value="UniProtKB-EC"/>
</dbReference>
<dbReference type="Pfam" id="PF00884">
    <property type="entry name" value="Sulfatase"/>
    <property type="match status" value="1"/>
</dbReference>